<feature type="region of interest" description="Disordered" evidence="1">
    <location>
        <begin position="78"/>
        <end position="154"/>
    </location>
</feature>
<reference evidence="4" key="2">
    <citation type="submission" date="2019-09" db="UniProtKB">
        <authorList>
            <consortium name="WormBaseParasite"/>
        </authorList>
    </citation>
    <scope>IDENTIFICATION</scope>
</reference>
<gene>
    <name evidence="2" type="ORF">HPBE_LOCUS23148</name>
</gene>
<protein>
    <submittedName>
        <fullName evidence="4">Extensin-like</fullName>
    </submittedName>
</protein>
<name>A0A183GKD0_HELPZ</name>
<feature type="compositionally biased region" description="Low complexity" evidence="1">
    <location>
        <begin position="171"/>
        <end position="182"/>
    </location>
</feature>
<evidence type="ECO:0000313" key="2">
    <source>
        <dbReference type="EMBL" id="VDP36901.1"/>
    </source>
</evidence>
<keyword evidence="3" id="KW-1185">Reference proteome</keyword>
<feature type="compositionally biased region" description="Basic and acidic residues" evidence="1">
    <location>
        <begin position="215"/>
        <end position="244"/>
    </location>
</feature>
<dbReference type="WBParaSite" id="HPBE_0002314901-mRNA-1">
    <property type="protein sequence ID" value="HPBE_0002314901-mRNA-1"/>
    <property type="gene ID" value="HPBE_0002314901"/>
</dbReference>
<organism evidence="3 4">
    <name type="scientific">Heligmosomoides polygyrus</name>
    <name type="common">Parasitic roundworm</name>
    <dbReference type="NCBI Taxonomy" id="6339"/>
    <lineage>
        <taxon>Eukaryota</taxon>
        <taxon>Metazoa</taxon>
        <taxon>Ecdysozoa</taxon>
        <taxon>Nematoda</taxon>
        <taxon>Chromadorea</taxon>
        <taxon>Rhabditida</taxon>
        <taxon>Rhabditina</taxon>
        <taxon>Rhabditomorpha</taxon>
        <taxon>Strongyloidea</taxon>
        <taxon>Heligmosomidae</taxon>
        <taxon>Heligmosomoides</taxon>
    </lineage>
</organism>
<dbReference type="Proteomes" id="UP000050761">
    <property type="component" value="Unassembled WGS sequence"/>
</dbReference>
<accession>A0A183GKD0</accession>
<evidence type="ECO:0000313" key="3">
    <source>
        <dbReference type="Proteomes" id="UP000050761"/>
    </source>
</evidence>
<feature type="compositionally biased region" description="Pro residues" evidence="1">
    <location>
        <begin position="87"/>
        <end position="103"/>
    </location>
</feature>
<dbReference type="EMBL" id="UZAH01034727">
    <property type="protein sequence ID" value="VDP36901.1"/>
    <property type="molecule type" value="Genomic_DNA"/>
</dbReference>
<sequence length="244" mass="26719">MGLRRVKSSFSVLTFFMYTRLNSVLSSFCRLAYDWSLTSTTNYNPERLPSRLHFPKEESAANADAVKTVEEIAHLGEQLKKESYDVPPLPSPPSVPEAPLPYEPPKEPYEPVGPPTAPAQNPMTPTYVPPPKVPAESPTEAPVTPPPGSVTPDYVLPAQDVSVYVPPVAPDVPVQPAVYVPPTEAPTRDGRNIYSKEAKENKSKKTVETVGSGNRDSKHENRDSAHLRTDIADDVNEPSHNRSA</sequence>
<proteinExistence type="predicted"/>
<evidence type="ECO:0000256" key="1">
    <source>
        <dbReference type="SAM" id="MobiDB-lite"/>
    </source>
</evidence>
<feature type="compositionally biased region" description="Basic and acidic residues" evidence="1">
    <location>
        <begin position="186"/>
        <end position="207"/>
    </location>
</feature>
<feature type="region of interest" description="Disordered" evidence="1">
    <location>
        <begin position="171"/>
        <end position="244"/>
    </location>
</feature>
<accession>A0A3P8CYK2</accession>
<dbReference type="AlphaFoldDB" id="A0A183GKD0"/>
<reference evidence="2 3" key="1">
    <citation type="submission" date="2018-11" db="EMBL/GenBank/DDBJ databases">
        <authorList>
            <consortium name="Pathogen Informatics"/>
        </authorList>
    </citation>
    <scope>NUCLEOTIDE SEQUENCE [LARGE SCALE GENOMIC DNA]</scope>
</reference>
<evidence type="ECO:0000313" key="4">
    <source>
        <dbReference type="WBParaSite" id="HPBE_0002314901-mRNA-1"/>
    </source>
</evidence>